<keyword evidence="8" id="KW-0653">Protein transport</keyword>
<evidence type="ECO:0000256" key="6">
    <source>
        <dbReference type="ARBA" id="ARBA00022490"/>
    </source>
</evidence>
<feature type="compositionally biased region" description="Low complexity" evidence="9">
    <location>
        <begin position="1038"/>
        <end position="1049"/>
    </location>
</feature>
<name>A0A8H7RZR8_9FUNG</name>
<evidence type="ECO:0000256" key="4">
    <source>
        <dbReference type="ARBA" id="ARBA00013044"/>
    </source>
</evidence>
<comment type="similarity">
    <text evidence="3">In the central section; belongs to the inositol 1,4,5-trisphosphate 5-phosphatase family.</text>
</comment>
<reference evidence="11 12" key="1">
    <citation type="submission" date="2020-12" db="EMBL/GenBank/DDBJ databases">
        <title>Metabolic potential, ecology and presence of endohyphal bacteria is reflected in genomic diversity of Mucoromycotina.</title>
        <authorList>
            <person name="Muszewska A."/>
            <person name="Okrasinska A."/>
            <person name="Steczkiewicz K."/>
            <person name="Drgas O."/>
            <person name="Orlowska M."/>
            <person name="Perlinska-Lenart U."/>
            <person name="Aleksandrzak-Piekarczyk T."/>
            <person name="Szatraj K."/>
            <person name="Zielenkiewicz U."/>
            <person name="Pilsyk S."/>
            <person name="Malc E."/>
            <person name="Mieczkowski P."/>
            <person name="Kruszewska J.S."/>
            <person name="Biernat P."/>
            <person name="Pawlowska J."/>
        </authorList>
    </citation>
    <scope>NUCLEOTIDE SEQUENCE [LARGE SCALE GENOMIC DNA]</scope>
    <source>
        <strain evidence="11 12">CBS 142.35</strain>
    </source>
</reference>
<accession>A0A8H7RZR8</accession>
<dbReference type="EMBL" id="JAEPRB010000210">
    <property type="protein sequence ID" value="KAG2218788.1"/>
    <property type="molecule type" value="Genomic_DNA"/>
</dbReference>
<gene>
    <name evidence="11" type="ORF">INT45_000325</name>
</gene>
<dbReference type="GO" id="GO:0046856">
    <property type="term" value="P:phosphatidylinositol dephosphorylation"/>
    <property type="evidence" value="ECO:0007669"/>
    <property type="project" value="InterPro"/>
</dbReference>
<dbReference type="Pfam" id="PF02383">
    <property type="entry name" value="Syja_N"/>
    <property type="match status" value="1"/>
</dbReference>
<dbReference type="GO" id="GO:0015031">
    <property type="term" value="P:protein transport"/>
    <property type="evidence" value="ECO:0007669"/>
    <property type="project" value="UniProtKB-KW"/>
</dbReference>
<evidence type="ECO:0000256" key="1">
    <source>
        <dbReference type="ARBA" id="ARBA00004496"/>
    </source>
</evidence>
<dbReference type="PANTHER" id="PTHR11200">
    <property type="entry name" value="INOSITOL 5-PHOSPHATASE"/>
    <property type="match status" value="1"/>
</dbReference>
<feature type="domain" description="SAC" evidence="10">
    <location>
        <begin position="146"/>
        <end position="480"/>
    </location>
</feature>
<proteinExistence type="inferred from homology"/>
<dbReference type="GO" id="GO:0004439">
    <property type="term" value="F:phosphatidylinositol-4,5-bisphosphate 5-phosphatase activity"/>
    <property type="evidence" value="ECO:0007669"/>
    <property type="project" value="UniProtKB-EC"/>
</dbReference>
<dbReference type="SUPFAM" id="SSF56219">
    <property type="entry name" value="DNase I-like"/>
    <property type="match status" value="1"/>
</dbReference>
<keyword evidence="5" id="KW-0813">Transport</keyword>
<dbReference type="GO" id="GO:0016020">
    <property type="term" value="C:membrane"/>
    <property type="evidence" value="ECO:0007669"/>
    <property type="project" value="TreeGrafter"/>
</dbReference>
<evidence type="ECO:0000256" key="9">
    <source>
        <dbReference type="SAM" id="MobiDB-lite"/>
    </source>
</evidence>
<dbReference type="GO" id="GO:0043813">
    <property type="term" value="F:phosphatidylinositol-3,5-bisphosphate 5-phosphatase activity"/>
    <property type="evidence" value="ECO:0007669"/>
    <property type="project" value="TreeGrafter"/>
</dbReference>
<keyword evidence="6" id="KW-0963">Cytoplasm</keyword>
<organism evidence="11 12">
    <name type="scientific">Circinella minor</name>
    <dbReference type="NCBI Taxonomy" id="1195481"/>
    <lineage>
        <taxon>Eukaryota</taxon>
        <taxon>Fungi</taxon>
        <taxon>Fungi incertae sedis</taxon>
        <taxon>Mucoromycota</taxon>
        <taxon>Mucoromycotina</taxon>
        <taxon>Mucoromycetes</taxon>
        <taxon>Mucorales</taxon>
        <taxon>Lichtheimiaceae</taxon>
        <taxon>Circinella</taxon>
    </lineage>
</organism>
<dbReference type="InterPro" id="IPR002013">
    <property type="entry name" value="SAC_dom"/>
</dbReference>
<dbReference type="PANTHER" id="PTHR11200:SF257">
    <property type="entry name" value="PHOSPHOINOSITIDE 5-PHOSPHATASE"/>
    <property type="match status" value="1"/>
</dbReference>
<feature type="region of interest" description="Disordered" evidence="9">
    <location>
        <begin position="1034"/>
        <end position="1098"/>
    </location>
</feature>
<dbReference type="InterPro" id="IPR036691">
    <property type="entry name" value="Endo/exonu/phosph_ase_sf"/>
</dbReference>
<comment type="similarity">
    <text evidence="2">Belongs to the synaptojanin family.</text>
</comment>
<evidence type="ECO:0000256" key="8">
    <source>
        <dbReference type="ARBA" id="ARBA00022927"/>
    </source>
</evidence>
<dbReference type="FunFam" id="3.60.10.10:FF:000029">
    <property type="entry name" value="Inositol polyphosphate 5-phosphatase"/>
    <property type="match status" value="1"/>
</dbReference>
<feature type="compositionally biased region" description="Polar residues" evidence="9">
    <location>
        <begin position="1075"/>
        <end position="1098"/>
    </location>
</feature>
<evidence type="ECO:0000313" key="11">
    <source>
        <dbReference type="EMBL" id="KAG2218788.1"/>
    </source>
</evidence>
<dbReference type="PROSITE" id="PS50275">
    <property type="entry name" value="SAC"/>
    <property type="match status" value="1"/>
</dbReference>
<evidence type="ECO:0000256" key="7">
    <source>
        <dbReference type="ARBA" id="ARBA00022801"/>
    </source>
</evidence>
<evidence type="ECO:0000313" key="12">
    <source>
        <dbReference type="Proteomes" id="UP000646827"/>
    </source>
</evidence>
<keyword evidence="12" id="KW-1185">Reference proteome</keyword>
<evidence type="ECO:0000256" key="2">
    <source>
        <dbReference type="ARBA" id="ARBA00008943"/>
    </source>
</evidence>
<feature type="region of interest" description="Disordered" evidence="9">
    <location>
        <begin position="900"/>
        <end position="926"/>
    </location>
</feature>
<dbReference type="Proteomes" id="UP000646827">
    <property type="component" value="Unassembled WGS sequence"/>
</dbReference>
<evidence type="ECO:0000259" key="10">
    <source>
        <dbReference type="PROSITE" id="PS50275"/>
    </source>
</evidence>
<dbReference type="Pfam" id="PF22669">
    <property type="entry name" value="Exo_endo_phos2"/>
    <property type="match status" value="1"/>
</dbReference>
<dbReference type="Gene3D" id="3.60.10.10">
    <property type="entry name" value="Endonuclease/exonuclease/phosphatase"/>
    <property type="match status" value="1"/>
</dbReference>
<dbReference type="GO" id="GO:0005737">
    <property type="term" value="C:cytoplasm"/>
    <property type="evidence" value="ECO:0007669"/>
    <property type="project" value="UniProtKB-SubCell"/>
</dbReference>
<dbReference type="SMART" id="SM00128">
    <property type="entry name" value="IPPc"/>
    <property type="match status" value="1"/>
</dbReference>
<dbReference type="AlphaFoldDB" id="A0A8H7RZR8"/>
<dbReference type="InterPro" id="IPR000300">
    <property type="entry name" value="IPPc"/>
</dbReference>
<comment type="caution">
    <text evidence="11">The sequence shown here is derived from an EMBL/GenBank/DDBJ whole genome shotgun (WGS) entry which is preliminary data.</text>
</comment>
<comment type="subcellular location">
    <subcellularLocation>
        <location evidence="1">Cytoplasm</location>
    </subcellularLocation>
</comment>
<keyword evidence="7" id="KW-0378">Hydrolase</keyword>
<dbReference type="OrthoDB" id="405996at2759"/>
<evidence type="ECO:0000256" key="3">
    <source>
        <dbReference type="ARBA" id="ARBA00009678"/>
    </source>
</evidence>
<dbReference type="EC" id="3.1.3.36" evidence="4"/>
<protein>
    <recommendedName>
        <fullName evidence="4">phosphoinositide 5-phosphatase</fullName>
        <ecNumber evidence="4">3.1.3.36</ecNumber>
    </recommendedName>
</protein>
<dbReference type="InterPro" id="IPR046985">
    <property type="entry name" value="IP5"/>
</dbReference>
<evidence type="ECO:0000256" key="5">
    <source>
        <dbReference type="ARBA" id="ARBA00022448"/>
    </source>
</evidence>
<sequence>MQIHLLLRDHPRALALRPTVLHEAPSGVLMFEQYSNSSIMGDRAITKLLPLAEFEDTSWHILNNRPVFGCLGMINVMGECFIAIVTDCVPVGRLRAGEEVHKILSVSFYSLSSSKYDELDNMARDYSETSDDWNDQATIQHPCAQLEKLFSVGNFYFTPDFDLTKTVQARTSDASSSVHAFDDHFLWNKFLISGLLDFRAKLERKKQMDLDRGGFLVFAIRGYVGVESVTLENEKYELSVISKLSCKRAGTRFNSRGIDDNGHVANFVETETVLYSDRVCYAFMQTRGSVPVFWEQQGIVNQKLQIARGPGATQPAVKRHFTELIQRYHSICNINLLSARENTGESLLGSTYISAVHQLHVPESELRMVNFDLHAECRGGNYENIVYLLDEVRGYLDQHGYFLMDSVDNRIVNRQNGCFRTNCLDCLDRTNLVQNKISAMALQNYLSRHRISQWDMEMLMEKHSHLWAENGDGLSRIYAGTGALKSAFTRTGKVTFMNMLNDATRSANRFFINNFQDKAKQEVIDQLLGKLTDQQEIIIHDPISESVSKLMIKRSKDYSTSRKVTIFCGTYNLNGKHFKGESLDPWLLQHSRSNNGLKHVGGDEEPDIYAVGFQEIVELSPQQVMATDPEKRKVWEEQIERTLNLNPNGKSKYVMLRSNQLVGAALVIFVKSDIVESIRNVETSIKKTGIMGIAGNKGAVAIRMDYGDTSICFLAAHFASGHSNYEDRNADFHTINQGLRFLRGRTIESHDNIFWLSDLNYRVSLANEEARAYAAQGNIDALLQADQLQNEMRLSHVFQGYQEGPITFLPTYKYDNGKDIYDTSEKQRVPGWTDRILYKGKNLELVQYARAELYTSDHRPVLALFEADIVTLDYDAKARLQKELYQKSLDSIPVETIPLSSPPKLPARRRTLTSPSRPNMTIPARPPIDTLIEVSPVKTSVRKNLPKPSTEFSKWWDNGDPLPQANTHYVGKANPFHGLSSTVTKNIPLSTLPSSTSSSSSPSSLRNADSSLSQWVPIQPAATTKTFSSPSLLHNIHSSSTNEDSFSSSQATNNNTAAVISPIEADEKYEHKQHQSSNSDNNVSSAFGFWNNKQTATS</sequence>